<dbReference type="SMART" id="SM00749">
    <property type="entry name" value="BON"/>
    <property type="match status" value="3"/>
</dbReference>
<dbReference type="Pfam" id="PF04972">
    <property type="entry name" value="BON"/>
    <property type="match status" value="3"/>
</dbReference>
<keyword evidence="4" id="KW-1185">Reference proteome</keyword>
<feature type="domain" description="BON" evidence="2">
    <location>
        <begin position="78"/>
        <end position="146"/>
    </location>
</feature>
<reference evidence="3 4" key="1">
    <citation type="submission" date="2020-08" db="EMBL/GenBank/DDBJ databases">
        <title>Functional genomics of gut bacteria from endangered species of beetles.</title>
        <authorList>
            <person name="Carlos-Shanley C."/>
        </authorList>
    </citation>
    <scope>NUCLEOTIDE SEQUENCE [LARGE SCALE GENOMIC DNA]</scope>
    <source>
        <strain evidence="3 4">S00070</strain>
    </source>
</reference>
<dbReference type="InterPro" id="IPR014004">
    <property type="entry name" value="Transpt-assoc_nodulatn_dom_bac"/>
</dbReference>
<keyword evidence="1" id="KW-0732">Signal</keyword>
<evidence type="ECO:0000313" key="3">
    <source>
        <dbReference type="EMBL" id="MBB6004395.1"/>
    </source>
</evidence>
<dbReference type="PANTHER" id="PTHR34606">
    <property type="entry name" value="BON DOMAIN-CONTAINING PROTEIN"/>
    <property type="match status" value="1"/>
</dbReference>
<dbReference type="InterPro" id="IPR051686">
    <property type="entry name" value="Lipoprotein_DolP"/>
</dbReference>
<dbReference type="EMBL" id="JACHKT010000023">
    <property type="protein sequence ID" value="MBB6004395.1"/>
    <property type="molecule type" value="Genomic_DNA"/>
</dbReference>
<evidence type="ECO:0000259" key="2">
    <source>
        <dbReference type="PROSITE" id="PS50914"/>
    </source>
</evidence>
<comment type="caution">
    <text evidence="3">The sequence shown here is derived from an EMBL/GenBank/DDBJ whole genome shotgun (WGS) entry which is preliminary data.</text>
</comment>
<sequence>MKSNEELQKDVQEAIKWEPLLHAAEIGVTVKDGIVTLTGTVDNFIKKQEAETATKKVSGVNAIVEKIEIKFKGSLKIDDNQNAQDALNALQWDWQVPHETIKVKIEDGMVTLTGEVRWNYQKEAAKKAVSSLLHIKGVINDIIIKAETADQIEKKDIEEAIARTWSIDNSDIHVKVNGHTVTLDGTVESLFQKDEAARIAWNAPGIWHLDNNLVVEYNYSLVG</sequence>
<dbReference type="InterPro" id="IPR007055">
    <property type="entry name" value="BON_dom"/>
</dbReference>
<feature type="domain" description="BON" evidence="2">
    <location>
        <begin position="3"/>
        <end position="71"/>
    </location>
</feature>
<accession>A0A841EMF8</accession>
<organism evidence="3 4">
    <name type="scientific">Arcicella rosea</name>
    <dbReference type="NCBI Taxonomy" id="502909"/>
    <lineage>
        <taxon>Bacteria</taxon>
        <taxon>Pseudomonadati</taxon>
        <taxon>Bacteroidota</taxon>
        <taxon>Cytophagia</taxon>
        <taxon>Cytophagales</taxon>
        <taxon>Flectobacillaceae</taxon>
        <taxon>Arcicella</taxon>
    </lineage>
</organism>
<proteinExistence type="predicted"/>
<feature type="domain" description="BON" evidence="2">
    <location>
        <begin position="149"/>
        <end position="217"/>
    </location>
</feature>
<dbReference type="RefSeq" id="WP_184135362.1">
    <property type="nucleotide sequence ID" value="NZ_JACHKT010000023.1"/>
</dbReference>
<evidence type="ECO:0000313" key="4">
    <source>
        <dbReference type="Proteomes" id="UP000524404"/>
    </source>
</evidence>
<gene>
    <name evidence="3" type="ORF">HNP25_003058</name>
</gene>
<dbReference type="PROSITE" id="PS50914">
    <property type="entry name" value="BON"/>
    <property type="match status" value="3"/>
</dbReference>
<dbReference type="Proteomes" id="UP000524404">
    <property type="component" value="Unassembled WGS sequence"/>
</dbReference>
<dbReference type="Gene3D" id="3.30.1340.30">
    <property type="match status" value="3"/>
</dbReference>
<name>A0A841EMF8_9BACT</name>
<dbReference type="AlphaFoldDB" id="A0A841EMF8"/>
<evidence type="ECO:0000256" key="1">
    <source>
        <dbReference type="ARBA" id="ARBA00022729"/>
    </source>
</evidence>
<dbReference type="PANTHER" id="PTHR34606:SF4">
    <property type="entry name" value="OUTER MEMBRANE LIPOPROTEIN DOLP"/>
    <property type="match status" value="1"/>
</dbReference>
<protein>
    <submittedName>
        <fullName evidence="3">Osmotically-inducible protein OsmY</fullName>
    </submittedName>
</protein>